<feature type="compositionally biased region" description="Polar residues" evidence="1">
    <location>
        <begin position="15"/>
        <end position="27"/>
    </location>
</feature>
<organism evidence="2 3">
    <name type="scientific">Romanomermis culicivorax</name>
    <name type="common">Nematode worm</name>
    <dbReference type="NCBI Taxonomy" id="13658"/>
    <lineage>
        <taxon>Eukaryota</taxon>
        <taxon>Metazoa</taxon>
        <taxon>Ecdysozoa</taxon>
        <taxon>Nematoda</taxon>
        <taxon>Enoplea</taxon>
        <taxon>Dorylaimia</taxon>
        <taxon>Mermithida</taxon>
        <taxon>Mermithoidea</taxon>
        <taxon>Mermithidae</taxon>
        <taxon>Romanomermis</taxon>
    </lineage>
</organism>
<proteinExistence type="predicted"/>
<feature type="region of interest" description="Disordered" evidence="1">
    <location>
        <begin position="1"/>
        <end position="33"/>
    </location>
</feature>
<sequence>MSTKSLKPQPKKSRVTSTGAALCPTQTKETHAAEENRKFLQMPTEMSNIFKPKPPPPDCNFSAFNYFRHRFVTPVAN</sequence>
<dbReference type="Proteomes" id="UP000887565">
    <property type="component" value="Unplaced"/>
</dbReference>
<evidence type="ECO:0000313" key="3">
    <source>
        <dbReference type="WBParaSite" id="nRc.2.0.1.t46351-RA"/>
    </source>
</evidence>
<dbReference type="WBParaSite" id="nRc.2.0.1.t46351-RA">
    <property type="protein sequence ID" value="nRc.2.0.1.t46351-RA"/>
    <property type="gene ID" value="nRc.2.0.1.g46351"/>
</dbReference>
<evidence type="ECO:0000313" key="2">
    <source>
        <dbReference type="Proteomes" id="UP000887565"/>
    </source>
</evidence>
<protein>
    <submittedName>
        <fullName evidence="3">Uncharacterized protein</fullName>
    </submittedName>
</protein>
<keyword evidence="2" id="KW-1185">Reference proteome</keyword>
<reference evidence="3" key="1">
    <citation type="submission" date="2022-11" db="UniProtKB">
        <authorList>
            <consortium name="WormBaseParasite"/>
        </authorList>
    </citation>
    <scope>IDENTIFICATION</scope>
</reference>
<evidence type="ECO:0000256" key="1">
    <source>
        <dbReference type="SAM" id="MobiDB-lite"/>
    </source>
</evidence>
<accession>A0A915L9C1</accession>
<name>A0A915L9C1_ROMCU</name>
<dbReference type="AlphaFoldDB" id="A0A915L9C1"/>